<dbReference type="Proteomes" id="UP001157418">
    <property type="component" value="Unassembled WGS sequence"/>
</dbReference>
<reference evidence="1 2" key="1">
    <citation type="submission" date="2022-01" db="EMBL/GenBank/DDBJ databases">
        <authorList>
            <person name="Xiong W."/>
            <person name="Schranz E."/>
        </authorList>
    </citation>
    <scope>NUCLEOTIDE SEQUENCE [LARGE SCALE GENOMIC DNA]</scope>
</reference>
<name>A0AAU9LLR2_9ASTR</name>
<protein>
    <submittedName>
        <fullName evidence="1">Uncharacterized protein</fullName>
    </submittedName>
</protein>
<keyword evidence="2" id="KW-1185">Reference proteome</keyword>
<gene>
    <name evidence="1" type="ORF">LVIROSA_LOCUS3526</name>
</gene>
<dbReference type="EMBL" id="CAKMRJ010000001">
    <property type="protein sequence ID" value="CAH1415701.1"/>
    <property type="molecule type" value="Genomic_DNA"/>
</dbReference>
<dbReference type="AlphaFoldDB" id="A0AAU9LLR2"/>
<accession>A0AAU9LLR2</accession>
<proteinExistence type="predicted"/>
<comment type="caution">
    <text evidence="1">The sequence shown here is derived from an EMBL/GenBank/DDBJ whole genome shotgun (WGS) entry which is preliminary data.</text>
</comment>
<evidence type="ECO:0000313" key="1">
    <source>
        <dbReference type="EMBL" id="CAH1415701.1"/>
    </source>
</evidence>
<sequence length="110" mass="12507">MKTFDLEELDWPFIINHSVSLLDTTKSVEKIGKDSLINYTITKLLSSDFFANLLWFYITKHFVQSVKMTNSTGKIRYLIKGINILKAHGKSATESYLLKGYALNAGRATQ</sequence>
<evidence type="ECO:0000313" key="2">
    <source>
        <dbReference type="Proteomes" id="UP001157418"/>
    </source>
</evidence>
<organism evidence="1 2">
    <name type="scientific">Lactuca virosa</name>
    <dbReference type="NCBI Taxonomy" id="75947"/>
    <lineage>
        <taxon>Eukaryota</taxon>
        <taxon>Viridiplantae</taxon>
        <taxon>Streptophyta</taxon>
        <taxon>Embryophyta</taxon>
        <taxon>Tracheophyta</taxon>
        <taxon>Spermatophyta</taxon>
        <taxon>Magnoliopsida</taxon>
        <taxon>eudicotyledons</taxon>
        <taxon>Gunneridae</taxon>
        <taxon>Pentapetalae</taxon>
        <taxon>asterids</taxon>
        <taxon>campanulids</taxon>
        <taxon>Asterales</taxon>
        <taxon>Asteraceae</taxon>
        <taxon>Cichorioideae</taxon>
        <taxon>Cichorieae</taxon>
        <taxon>Lactucinae</taxon>
        <taxon>Lactuca</taxon>
    </lineage>
</organism>